<reference evidence="2 3" key="1">
    <citation type="submission" date="2017-03" db="EMBL/GenBank/DDBJ databases">
        <title>Complete genome sequence of Blastomonas fulva degrading microcsystin LR.</title>
        <authorList>
            <person name="Lee H.-g."/>
            <person name="Jin L."/>
            <person name="oh H.-M."/>
        </authorList>
    </citation>
    <scope>NUCLEOTIDE SEQUENCE [LARGE SCALE GENOMIC DNA]</scope>
    <source>
        <strain evidence="2 3">T2</strain>
    </source>
</reference>
<dbReference type="SMART" id="SM00052">
    <property type="entry name" value="EAL"/>
    <property type="match status" value="1"/>
</dbReference>
<dbReference type="PROSITE" id="PS50883">
    <property type="entry name" value="EAL"/>
    <property type="match status" value="1"/>
</dbReference>
<accession>A0ABM6MB81</accession>
<protein>
    <recommendedName>
        <fullName evidence="1">EAL domain-containing protein</fullName>
    </recommendedName>
</protein>
<dbReference type="SUPFAM" id="SSF141868">
    <property type="entry name" value="EAL domain-like"/>
    <property type="match status" value="1"/>
</dbReference>
<evidence type="ECO:0000259" key="1">
    <source>
        <dbReference type="PROSITE" id="PS50883"/>
    </source>
</evidence>
<evidence type="ECO:0000313" key="3">
    <source>
        <dbReference type="Proteomes" id="UP000258016"/>
    </source>
</evidence>
<dbReference type="Gene3D" id="3.20.20.450">
    <property type="entry name" value="EAL domain"/>
    <property type="match status" value="1"/>
</dbReference>
<keyword evidence="3" id="KW-1185">Reference proteome</keyword>
<dbReference type="Proteomes" id="UP000258016">
    <property type="component" value="Chromosome"/>
</dbReference>
<feature type="domain" description="EAL" evidence="1">
    <location>
        <begin position="209"/>
        <end position="458"/>
    </location>
</feature>
<organism evidence="2 3">
    <name type="scientific">Blastomonas fulva</name>
    <dbReference type="NCBI Taxonomy" id="1550728"/>
    <lineage>
        <taxon>Bacteria</taxon>
        <taxon>Pseudomonadati</taxon>
        <taxon>Pseudomonadota</taxon>
        <taxon>Alphaproteobacteria</taxon>
        <taxon>Sphingomonadales</taxon>
        <taxon>Sphingomonadaceae</taxon>
        <taxon>Blastomonas</taxon>
    </lineage>
</organism>
<proteinExistence type="predicted"/>
<evidence type="ECO:0000313" key="2">
    <source>
        <dbReference type="EMBL" id="ASR53226.1"/>
    </source>
</evidence>
<name>A0ABM6MB81_9SPHN</name>
<dbReference type="Pfam" id="PF00563">
    <property type="entry name" value="EAL"/>
    <property type="match status" value="1"/>
</dbReference>
<gene>
    <name evidence="2" type="ORF">B5J99_18640</name>
</gene>
<sequence length="479" mass="51553">MLVRGNRTRYFVALLENHSERRGSMGIEWSAPRGSMPDGAWHTVACPRLRAESDLSQDLAQGEAFALRIGNLQAIASVYGGDFADSVSSQVLASLQVFIASDPHVFGKICSRATGVFDLVLAARDSTDGVGRAQCRQKVAIWCSAIGRRALAFGARSVHVLASALTAGSMAGDQGLPGECLLAQAHARLECAQICAMARLDGFDGYQRDMAIVAELYEQLNRDQLQFAWKPVRHLENDTSLYYRGMLSALQADGGAGEWDVSRKAMHRLGLTAAFDQHALLQAIDLLAGSEVGPIAVAVAASSFQSLCWWEPVLARLRACRSLGRRLFIAIDGTCAFVSVSAAAALADELRALGCVIVFERMGNDNGSIASLLALRPDVITIEAMFLRLTLESARDLDLLRHLLGVAMAIAPVVVLEGVDTRALAKNAIVVGGLWGTGEHVGAARWILPRCPATGAAWHVNVDHFRRQLALPRYVGERA</sequence>
<dbReference type="InterPro" id="IPR001633">
    <property type="entry name" value="EAL_dom"/>
</dbReference>
<dbReference type="EMBL" id="CP020083">
    <property type="protein sequence ID" value="ASR53226.1"/>
    <property type="molecule type" value="Genomic_DNA"/>
</dbReference>
<dbReference type="InterPro" id="IPR035919">
    <property type="entry name" value="EAL_sf"/>
</dbReference>